<comment type="caution">
    <text evidence="1">The sequence shown here is derived from an EMBL/GenBank/DDBJ whole genome shotgun (WGS) entry which is preliminary data.</text>
</comment>
<sequence length="84" mass="9395">MFKVDQSVVHRDNAGVAFDNGTQRVLDGRPSLLAQLKSQHHQADIIWDGSVLQLCLAFPKSLFIRIFSGSWSGSRFAAFSSWSR</sequence>
<dbReference type="Proteomes" id="UP001194696">
    <property type="component" value="Unassembled WGS sequence"/>
</dbReference>
<gene>
    <name evidence="1" type="ORF">BGZ96_004179</name>
</gene>
<organism evidence="1 2">
    <name type="scientific">Linnemannia gamsii</name>
    <dbReference type="NCBI Taxonomy" id="64522"/>
    <lineage>
        <taxon>Eukaryota</taxon>
        <taxon>Fungi</taxon>
        <taxon>Fungi incertae sedis</taxon>
        <taxon>Mucoromycota</taxon>
        <taxon>Mortierellomycotina</taxon>
        <taxon>Mortierellomycetes</taxon>
        <taxon>Mortierellales</taxon>
        <taxon>Mortierellaceae</taxon>
        <taxon>Linnemannia</taxon>
    </lineage>
</organism>
<protein>
    <submittedName>
        <fullName evidence="1">Uncharacterized protein</fullName>
    </submittedName>
</protein>
<evidence type="ECO:0000313" key="1">
    <source>
        <dbReference type="EMBL" id="KAG0292375.1"/>
    </source>
</evidence>
<keyword evidence="2" id="KW-1185">Reference proteome</keyword>
<dbReference type="EMBL" id="JAAAIM010000199">
    <property type="protein sequence ID" value="KAG0292375.1"/>
    <property type="molecule type" value="Genomic_DNA"/>
</dbReference>
<name>A0ABQ7K775_9FUNG</name>
<proteinExistence type="predicted"/>
<accession>A0ABQ7K775</accession>
<reference evidence="1 2" key="1">
    <citation type="journal article" date="2020" name="Fungal Divers.">
        <title>Resolving the Mortierellaceae phylogeny through synthesis of multi-gene phylogenetics and phylogenomics.</title>
        <authorList>
            <person name="Vandepol N."/>
            <person name="Liber J."/>
            <person name="Desiro A."/>
            <person name="Na H."/>
            <person name="Kennedy M."/>
            <person name="Barry K."/>
            <person name="Grigoriev I.V."/>
            <person name="Miller A.N."/>
            <person name="O'Donnell K."/>
            <person name="Stajich J.E."/>
            <person name="Bonito G."/>
        </authorList>
    </citation>
    <scope>NUCLEOTIDE SEQUENCE [LARGE SCALE GENOMIC DNA]</scope>
    <source>
        <strain evidence="1 2">AD045</strain>
    </source>
</reference>
<evidence type="ECO:0000313" key="2">
    <source>
        <dbReference type="Proteomes" id="UP001194696"/>
    </source>
</evidence>